<feature type="non-terminal residue" evidence="6">
    <location>
        <position position="208"/>
    </location>
</feature>
<evidence type="ECO:0008006" key="7">
    <source>
        <dbReference type="Google" id="ProtNLM"/>
    </source>
</evidence>
<evidence type="ECO:0000256" key="2">
    <source>
        <dbReference type="ARBA" id="ARBA00006706"/>
    </source>
</evidence>
<keyword evidence="5" id="KW-0460">Magnesium</keyword>
<dbReference type="InterPro" id="IPR000092">
    <property type="entry name" value="Polyprenyl_synt"/>
</dbReference>
<keyword evidence="3" id="KW-0808">Transferase</keyword>
<dbReference type="GO" id="GO:0004659">
    <property type="term" value="F:prenyltransferase activity"/>
    <property type="evidence" value="ECO:0007669"/>
    <property type="project" value="InterPro"/>
</dbReference>
<comment type="caution">
    <text evidence="6">The sequence shown here is derived from an EMBL/GenBank/DDBJ whole genome shotgun (WGS) entry which is preliminary data.</text>
</comment>
<dbReference type="AlphaFoldDB" id="X1L4S2"/>
<dbReference type="InterPro" id="IPR008949">
    <property type="entry name" value="Isoprenoid_synthase_dom_sf"/>
</dbReference>
<protein>
    <recommendedName>
        <fullName evidence="7">Polyprenyl synthetase</fullName>
    </recommendedName>
</protein>
<dbReference type="Pfam" id="PF00348">
    <property type="entry name" value="polyprenyl_synt"/>
    <property type="match status" value="1"/>
</dbReference>
<comment type="cofactor">
    <cofactor evidence="1">
        <name>Mg(2+)</name>
        <dbReference type="ChEBI" id="CHEBI:18420"/>
    </cofactor>
</comment>
<name>X1L4S2_9ZZZZ</name>
<dbReference type="SUPFAM" id="SSF48576">
    <property type="entry name" value="Terpenoid synthases"/>
    <property type="match status" value="1"/>
</dbReference>
<evidence type="ECO:0000256" key="3">
    <source>
        <dbReference type="ARBA" id="ARBA00022679"/>
    </source>
</evidence>
<evidence type="ECO:0000256" key="5">
    <source>
        <dbReference type="ARBA" id="ARBA00022842"/>
    </source>
</evidence>
<dbReference type="PANTHER" id="PTHR12001:SF69">
    <property type="entry name" value="ALL TRANS-POLYPRENYL-DIPHOSPHATE SYNTHASE PDSS1"/>
    <property type="match status" value="1"/>
</dbReference>
<gene>
    <name evidence="6" type="ORF">S03H2_60446</name>
</gene>
<evidence type="ECO:0000256" key="4">
    <source>
        <dbReference type="ARBA" id="ARBA00022723"/>
    </source>
</evidence>
<dbReference type="Gene3D" id="1.10.600.10">
    <property type="entry name" value="Farnesyl Diphosphate Synthase"/>
    <property type="match status" value="1"/>
</dbReference>
<dbReference type="GO" id="GO:0046872">
    <property type="term" value="F:metal ion binding"/>
    <property type="evidence" value="ECO:0007669"/>
    <property type="project" value="UniProtKB-KW"/>
</dbReference>
<proteinExistence type="inferred from homology"/>
<reference evidence="6" key="1">
    <citation type="journal article" date="2014" name="Front. Microbiol.">
        <title>High frequency of phylogenetically diverse reductive dehalogenase-homologous genes in deep subseafloor sedimentary metagenomes.</title>
        <authorList>
            <person name="Kawai M."/>
            <person name="Futagami T."/>
            <person name="Toyoda A."/>
            <person name="Takaki Y."/>
            <person name="Nishi S."/>
            <person name="Hori S."/>
            <person name="Arai W."/>
            <person name="Tsubouchi T."/>
            <person name="Morono Y."/>
            <person name="Uchiyama I."/>
            <person name="Ito T."/>
            <person name="Fujiyama A."/>
            <person name="Inagaki F."/>
            <person name="Takami H."/>
        </authorList>
    </citation>
    <scope>NUCLEOTIDE SEQUENCE</scope>
    <source>
        <strain evidence="6">Expedition CK06-06</strain>
    </source>
</reference>
<dbReference type="PROSITE" id="PS00723">
    <property type="entry name" value="POLYPRENYL_SYNTHASE_1"/>
    <property type="match status" value="1"/>
</dbReference>
<evidence type="ECO:0000256" key="1">
    <source>
        <dbReference type="ARBA" id="ARBA00001946"/>
    </source>
</evidence>
<sequence length="208" mass="23237">MRRPGVLELNQIYQSIQDDLGKVQDRLRSTSQIDFPWLSEQLGYVVKETGKGIRPALTLLSGKFYNYDLTYLLPMAVSVELMHTATLVHDDAIDKAVVRRGQATINRIWGEEIAVLMGDYLFAKAGEFVADTQTPRVIKLFSYTLGIISSGEINQFLGAFKLEQSHDNYLHRIYGKTASLFSLATQSGAILSQAPEESVAILKEYGDN</sequence>
<dbReference type="GO" id="GO:0008299">
    <property type="term" value="P:isoprenoid biosynthetic process"/>
    <property type="evidence" value="ECO:0007669"/>
    <property type="project" value="InterPro"/>
</dbReference>
<keyword evidence="4" id="KW-0479">Metal-binding</keyword>
<comment type="similarity">
    <text evidence="2">Belongs to the FPP/GGPP synthase family.</text>
</comment>
<dbReference type="InterPro" id="IPR033749">
    <property type="entry name" value="Polyprenyl_synt_CS"/>
</dbReference>
<organism evidence="6">
    <name type="scientific">marine sediment metagenome</name>
    <dbReference type="NCBI Taxonomy" id="412755"/>
    <lineage>
        <taxon>unclassified sequences</taxon>
        <taxon>metagenomes</taxon>
        <taxon>ecological metagenomes</taxon>
    </lineage>
</organism>
<evidence type="ECO:0000313" key="6">
    <source>
        <dbReference type="EMBL" id="GAH89163.1"/>
    </source>
</evidence>
<dbReference type="CDD" id="cd00685">
    <property type="entry name" value="Trans_IPPS_HT"/>
    <property type="match status" value="1"/>
</dbReference>
<dbReference type="PANTHER" id="PTHR12001">
    <property type="entry name" value="GERANYLGERANYL PYROPHOSPHATE SYNTHASE"/>
    <property type="match status" value="1"/>
</dbReference>
<dbReference type="EMBL" id="BARU01038951">
    <property type="protein sequence ID" value="GAH89163.1"/>
    <property type="molecule type" value="Genomic_DNA"/>
</dbReference>
<accession>X1L4S2</accession>